<gene>
    <name evidence="1" type="ORF">S12H4_39680</name>
</gene>
<organism evidence="1">
    <name type="scientific">marine sediment metagenome</name>
    <dbReference type="NCBI Taxonomy" id="412755"/>
    <lineage>
        <taxon>unclassified sequences</taxon>
        <taxon>metagenomes</taxon>
        <taxon>ecological metagenomes</taxon>
    </lineage>
</organism>
<dbReference type="AlphaFoldDB" id="X1TL98"/>
<dbReference type="EMBL" id="BARW01024008">
    <property type="protein sequence ID" value="GAI88350.1"/>
    <property type="molecule type" value="Genomic_DNA"/>
</dbReference>
<evidence type="ECO:0000313" key="1">
    <source>
        <dbReference type="EMBL" id="GAI88350.1"/>
    </source>
</evidence>
<accession>X1TL98</accession>
<reference evidence="1" key="1">
    <citation type="journal article" date="2014" name="Front. Microbiol.">
        <title>High frequency of phylogenetically diverse reductive dehalogenase-homologous genes in deep subseafloor sedimentary metagenomes.</title>
        <authorList>
            <person name="Kawai M."/>
            <person name="Futagami T."/>
            <person name="Toyoda A."/>
            <person name="Takaki Y."/>
            <person name="Nishi S."/>
            <person name="Hori S."/>
            <person name="Arai W."/>
            <person name="Tsubouchi T."/>
            <person name="Morono Y."/>
            <person name="Uchiyama I."/>
            <person name="Ito T."/>
            <person name="Fujiyama A."/>
            <person name="Inagaki F."/>
            <person name="Takami H."/>
        </authorList>
    </citation>
    <scope>NUCLEOTIDE SEQUENCE</scope>
    <source>
        <strain evidence="1">Expedition CK06-06</strain>
    </source>
</reference>
<comment type="caution">
    <text evidence="1">The sequence shown here is derived from an EMBL/GenBank/DDBJ whole genome shotgun (WGS) entry which is preliminary data.</text>
</comment>
<protein>
    <submittedName>
        <fullName evidence="1">Uncharacterized protein</fullName>
    </submittedName>
</protein>
<sequence length="88" mass="10074">MQSVQISPQWVRLEGIDKENGIELDILPQILAGPGNAMISQYFDVILECECEVTLRYPEELEKTVLKLLDRVQTMNTLNKRRGTITII</sequence>
<name>X1TL98_9ZZZZ</name>
<proteinExistence type="predicted"/>